<evidence type="ECO:0000313" key="12">
    <source>
        <dbReference type="EMBL" id="KAF6158259.1"/>
    </source>
</evidence>
<dbReference type="InterPro" id="IPR004790">
    <property type="entry name" value="Isocitrate_DH_NADP"/>
</dbReference>
<evidence type="ECO:0000256" key="3">
    <source>
        <dbReference type="ARBA" id="ARBA00007769"/>
    </source>
</evidence>
<evidence type="ECO:0000256" key="5">
    <source>
        <dbReference type="ARBA" id="ARBA00022532"/>
    </source>
</evidence>
<keyword evidence="6" id="KW-0479">Metal-binding</keyword>
<dbReference type="InterPro" id="IPR024084">
    <property type="entry name" value="IsoPropMal-DH-like_dom"/>
</dbReference>
<evidence type="ECO:0000256" key="4">
    <source>
        <dbReference type="ARBA" id="ARBA00013013"/>
    </source>
</evidence>
<comment type="cofactor">
    <cofactor evidence="2">
        <name>Mg(2+)</name>
        <dbReference type="ChEBI" id="CHEBI:18420"/>
    </cofactor>
</comment>
<organism evidence="12 13">
    <name type="scientific">Kingdonia uniflora</name>
    <dbReference type="NCBI Taxonomy" id="39325"/>
    <lineage>
        <taxon>Eukaryota</taxon>
        <taxon>Viridiplantae</taxon>
        <taxon>Streptophyta</taxon>
        <taxon>Embryophyta</taxon>
        <taxon>Tracheophyta</taxon>
        <taxon>Spermatophyta</taxon>
        <taxon>Magnoliopsida</taxon>
        <taxon>Ranunculales</taxon>
        <taxon>Circaeasteraceae</taxon>
        <taxon>Kingdonia</taxon>
    </lineage>
</organism>
<gene>
    <name evidence="12" type="ORF">GIB67_028683</name>
</gene>
<dbReference type="GO" id="GO:0051287">
    <property type="term" value="F:NAD binding"/>
    <property type="evidence" value="ECO:0007669"/>
    <property type="project" value="InterPro"/>
</dbReference>
<feature type="domain" description="Isopropylmalate dehydrogenase-like" evidence="11">
    <location>
        <begin position="6"/>
        <end position="61"/>
    </location>
</feature>
<dbReference type="AlphaFoldDB" id="A0A7J7MTL2"/>
<evidence type="ECO:0000256" key="7">
    <source>
        <dbReference type="ARBA" id="ARBA00022842"/>
    </source>
</evidence>
<evidence type="ECO:0000313" key="13">
    <source>
        <dbReference type="Proteomes" id="UP000541444"/>
    </source>
</evidence>
<evidence type="ECO:0000256" key="2">
    <source>
        <dbReference type="ARBA" id="ARBA00001946"/>
    </source>
</evidence>
<sequence length="211" mass="23401">MVAYALKSDGAYVWVYKNYDGDVQSDFLAQGFGSLGLTTSVMMERLLKLKQPMEPLHDTTGFIRKVVKLVQIALLQSLRGHEGLLTDTKQVCAKISSTSSPRVSFSRSSSRLSFQDEFDDSEFSCPFAVDDDDLADPGLSIVTQGITVETSLKNCKASMKFTLVGESRMSALARSQCPNQQILSRYDGDSTIGHRLYKEITKVEFVKMKGK</sequence>
<keyword evidence="5" id="KW-0816">Tricarboxylic acid cycle</keyword>
<dbReference type="GO" id="GO:0006739">
    <property type="term" value="P:NADP+ metabolic process"/>
    <property type="evidence" value="ECO:0007669"/>
    <property type="project" value="TreeGrafter"/>
</dbReference>
<proteinExistence type="inferred from homology"/>
<keyword evidence="8" id="KW-0521">NADP</keyword>
<evidence type="ECO:0000256" key="8">
    <source>
        <dbReference type="ARBA" id="ARBA00022857"/>
    </source>
</evidence>
<evidence type="ECO:0000256" key="6">
    <source>
        <dbReference type="ARBA" id="ARBA00022723"/>
    </source>
</evidence>
<dbReference type="GO" id="GO:0004450">
    <property type="term" value="F:isocitrate dehydrogenase (NADP+) activity"/>
    <property type="evidence" value="ECO:0007669"/>
    <property type="project" value="UniProtKB-EC"/>
</dbReference>
<dbReference type="Pfam" id="PF00180">
    <property type="entry name" value="Iso_dh"/>
    <property type="match status" value="1"/>
</dbReference>
<dbReference type="PANTHER" id="PTHR11822:SF39">
    <property type="entry name" value="ISOCITRATE DEHYDROGENASE [NADP]"/>
    <property type="match status" value="1"/>
</dbReference>
<dbReference type="Gene3D" id="3.40.718.10">
    <property type="entry name" value="Isopropylmalate Dehydrogenase"/>
    <property type="match status" value="1"/>
</dbReference>
<dbReference type="PANTHER" id="PTHR11822">
    <property type="entry name" value="NADP-SPECIFIC ISOCITRATE DEHYDROGENASE"/>
    <property type="match status" value="1"/>
</dbReference>
<comment type="caution">
    <text evidence="12">The sequence shown here is derived from an EMBL/GenBank/DDBJ whole genome shotgun (WGS) entry which is preliminary data.</text>
</comment>
<keyword evidence="10" id="KW-0464">Manganese</keyword>
<dbReference type="GO" id="GO:0000287">
    <property type="term" value="F:magnesium ion binding"/>
    <property type="evidence" value="ECO:0007669"/>
    <property type="project" value="InterPro"/>
</dbReference>
<name>A0A7J7MTL2_9MAGN</name>
<evidence type="ECO:0000256" key="9">
    <source>
        <dbReference type="ARBA" id="ARBA00023002"/>
    </source>
</evidence>
<comment type="cofactor">
    <cofactor evidence="1">
        <name>Mn(2+)</name>
        <dbReference type="ChEBI" id="CHEBI:29035"/>
    </cofactor>
</comment>
<accession>A0A7J7MTL2</accession>
<dbReference type="GO" id="GO:0005739">
    <property type="term" value="C:mitochondrion"/>
    <property type="evidence" value="ECO:0007669"/>
    <property type="project" value="TreeGrafter"/>
</dbReference>
<dbReference type="InterPro" id="IPR019818">
    <property type="entry name" value="IsoCit/isopropylmalate_DH_CS"/>
</dbReference>
<evidence type="ECO:0000259" key="11">
    <source>
        <dbReference type="Pfam" id="PF00180"/>
    </source>
</evidence>
<reference evidence="12 13" key="1">
    <citation type="journal article" date="2020" name="IScience">
        <title>Genome Sequencing of the Endangered Kingdonia uniflora (Circaeasteraceae, Ranunculales) Reveals Potential Mechanisms of Evolutionary Specialization.</title>
        <authorList>
            <person name="Sun Y."/>
            <person name="Deng T."/>
            <person name="Zhang A."/>
            <person name="Moore M.J."/>
            <person name="Landis J.B."/>
            <person name="Lin N."/>
            <person name="Zhang H."/>
            <person name="Zhang X."/>
            <person name="Huang J."/>
            <person name="Zhang X."/>
            <person name="Sun H."/>
            <person name="Wang H."/>
        </authorList>
    </citation>
    <scope>NUCLEOTIDE SEQUENCE [LARGE SCALE GENOMIC DNA]</scope>
    <source>
        <strain evidence="12">TB1705</strain>
        <tissue evidence="12">Leaf</tissue>
    </source>
</reference>
<evidence type="ECO:0000256" key="1">
    <source>
        <dbReference type="ARBA" id="ARBA00001936"/>
    </source>
</evidence>
<dbReference type="SUPFAM" id="SSF53659">
    <property type="entry name" value="Isocitrate/Isopropylmalate dehydrogenase-like"/>
    <property type="match status" value="1"/>
</dbReference>
<keyword evidence="9" id="KW-0560">Oxidoreductase</keyword>
<protein>
    <recommendedName>
        <fullName evidence="4">isocitrate dehydrogenase (NADP(+))</fullName>
        <ecNumber evidence="4">1.1.1.42</ecNumber>
    </recommendedName>
</protein>
<keyword evidence="7" id="KW-0460">Magnesium</keyword>
<dbReference type="PROSITE" id="PS00470">
    <property type="entry name" value="IDH_IMDH"/>
    <property type="match status" value="1"/>
</dbReference>
<dbReference type="GO" id="GO:0006102">
    <property type="term" value="P:isocitrate metabolic process"/>
    <property type="evidence" value="ECO:0007669"/>
    <property type="project" value="InterPro"/>
</dbReference>
<comment type="similarity">
    <text evidence="3">Belongs to the isocitrate and isopropylmalate dehydrogenases family.</text>
</comment>
<evidence type="ECO:0000256" key="10">
    <source>
        <dbReference type="ARBA" id="ARBA00023211"/>
    </source>
</evidence>
<dbReference type="EMBL" id="JACGCM010001235">
    <property type="protein sequence ID" value="KAF6158259.1"/>
    <property type="molecule type" value="Genomic_DNA"/>
</dbReference>
<dbReference type="GO" id="GO:0006099">
    <property type="term" value="P:tricarboxylic acid cycle"/>
    <property type="evidence" value="ECO:0007669"/>
    <property type="project" value="UniProtKB-KW"/>
</dbReference>
<dbReference type="EC" id="1.1.1.42" evidence="4"/>
<keyword evidence="13" id="KW-1185">Reference proteome</keyword>
<dbReference type="Proteomes" id="UP000541444">
    <property type="component" value="Unassembled WGS sequence"/>
</dbReference>